<name>A0A4C1UML9_EUMVA</name>
<gene>
    <name evidence="1" type="ORF">EVAR_12727_1</name>
</gene>
<proteinExistence type="predicted"/>
<protein>
    <submittedName>
        <fullName evidence="1">Uncharacterized protein</fullName>
    </submittedName>
</protein>
<dbReference type="EMBL" id="BGZK01000197">
    <property type="protein sequence ID" value="GBP27681.1"/>
    <property type="molecule type" value="Genomic_DNA"/>
</dbReference>
<organism evidence="1 2">
    <name type="scientific">Eumeta variegata</name>
    <name type="common">Bagworm moth</name>
    <name type="synonym">Eumeta japonica</name>
    <dbReference type="NCBI Taxonomy" id="151549"/>
    <lineage>
        <taxon>Eukaryota</taxon>
        <taxon>Metazoa</taxon>
        <taxon>Ecdysozoa</taxon>
        <taxon>Arthropoda</taxon>
        <taxon>Hexapoda</taxon>
        <taxon>Insecta</taxon>
        <taxon>Pterygota</taxon>
        <taxon>Neoptera</taxon>
        <taxon>Endopterygota</taxon>
        <taxon>Lepidoptera</taxon>
        <taxon>Glossata</taxon>
        <taxon>Ditrysia</taxon>
        <taxon>Tineoidea</taxon>
        <taxon>Psychidae</taxon>
        <taxon>Oiketicinae</taxon>
        <taxon>Eumeta</taxon>
    </lineage>
</organism>
<comment type="caution">
    <text evidence="1">The sequence shown here is derived from an EMBL/GenBank/DDBJ whole genome shotgun (WGS) entry which is preliminary data.</text>
</comment>
<sequence length="185" mass="21430">MKSDHSKWTKIEPKEVGYKHTYRSLWLASKNLQNRKKNSLCHEHWVWKHEAWVETQKARGVIATVYQRMKFEAENGVERVTDARWRTSKAVGVSERTVTRILKQKRESDSTGAVLRSPHKMKKPRKCLRRDIDNFDMAVIIYTSVCGAAQCTSRGNIYATFAFVLVTYYGLLHCLHAEPTHGFCA</sequence>
<dbReference type="OrthoDB" id="2266637at2759"/>
<reference evidence="1 2" key="1">
    <citation type="journal article" date="2019" name="Commun. Biol.">
        <title>The bagworm genome reveals a unique fibroin gene that provides high tensile strength.</title>
        <authorList>
            <person name="Kono N."/>
            <person name="Nakamura H."/>
            <person name="Ohtoshi R."/>
            <person name="Tomita M."/>
            <person name="Numata K."/>
            <person name="Arakawa K."/>
        </authorList>
    </citation>
    <scope>NUCLEOTIDE SEQUENCE [LARGE SCALE GENOMIC DNA]</scope>
</reference>
<dbReference type="Proteomes" id="UP000299102">
    <property type="component" value="Unassembled WGS sequence"/>
</dbReference>
<evidence type="ECO:0000313" key="2">
    <source>
        <dbReference type="Proteomes" id="UP000299102"/>
    </source>
</evidence>
<keyword evidence="2" id="KW-1185">Reference proteome</keyword>
<dbReference type="AlphaFoldDB" id="A0A4C1UML9"/>
<evidence type="ECO:0000313" key="1">
    <source>
        <dbReference type="EMBL" id="GBP27681.1"/>
    </source>
</evidence>
<accession>A0A4C1UML9</accession>